<name>A0A0F9WBU1_9ZZZZ</name>
<protein>
    <submittedName>
        <fullName evidence="2">Uncharacterized protein</fullName>
    </submittedName>
</protein>
<proteinExistence type="predicted"/>
<evidence type="ECO:0000313" key="2">
    <source>
        <dbReference type="EMBL" id="KKN75668.1"/>
    </source>
</evidence>
<dbReference type="AlphaFoldDB" id="A0A0F9WBU1"/>
<accession>A0A0F9WBU1</accession>
<comment type="caution">
    <text evidence="2">The sequence shown here is derived from an EMBL/GenBank/DDBJ whole genome shotgun (WGS) entry which is preliminary data.</text>
</comment>
<evidence type="ECO:0000256" key="1">
    <source>
        <dbReference type="SAM" id="MobiDB-lite"/>
    </source>
</evidence>
<feature type="compositionally biased region" description="Basic and acidic residues" evidence="1">
    <location>
        <begin position="25"/>
        <end position="40"/>
    </location>
</feature>
<feature type="compositionally biased region" description="Polar residues" evidence="1">
    <location>
        <begin position="44"/>
        <end position="53"/>
    </location>
</feature>
<reference evidence="2" key="1">
    <citation type="journal article" date="2015" name="Nature">
        <title>Complex archaea that bridge the gap between prokaryotes and eukaryotes.</title>
        <authorList>
            <person name="Spang A."/>
            <person name="Saw J.H."/>
            <person name="Jorgensen S.L."/>
            <person name="Zaremba-Niedzwiedzka K."/>
            <person name="Martijn J."/>
            <person name="Lind A.E."/>
            <person name="van Eijk R."/>
            <person name="Schleper C."/>
            <person name="Guy L."/>
            <person name="Ettema T.J."/>
        </authorList>
    </citation>
    <scope>NUCLEOTIDE SEQUENCE</scope>
</reference>
<organism evidence="2">
    <name type="scientific">marine sediment metagenome</name>
    <dbReference type="NCBI Taxonomy" id="412755"/>
    <lineage>
        <taxon>unclassified sequences</taxon>
        <taxon>metagenomes</taxon>
        <taxon>ecological metagenomes</taxon>
    </lineage>
</organism>
<sequence length="222" mass="24422">MADEVEKVGVDNGDGGGANQPDIQDVTHDGAEQDTTHDGAEQGGASTNSNAESTGGAEANSDATGDARKKKDNGKIKFPIADALYRNKDGDVVTAAVKVDDAIKLVAVPKPVFDGDKVNEHGNRIVLYTGWNHRKHDPLKKDDFVDEVDYVLYQAFTFRIRAAVLIEKATTSEKRARHLKKFGNDKQRKEANRLLKMRETLRLYEKTLRDQGIDIDGLDDAD</sequence>
<feature type="region of interest" description="Disordered" evidence="1">
    <location>
        <begin position="1"/>
        <end position="71"/>
    </location>
</feature>
<gene>
    <name evidence="2" type="ORF">LCGC14_0377700</name>
</gene>
<dbReference type="EMBL" id="LAZR01000305">
    <property type="protein sequence ID" value="KKN75668.1"/>
    <property type="molecule type" value="Genomic_DNA"/>
</dbReference>